<dbReference type="Pfam" id="PF05139">
    <property type="entry name" value="Erythro_esteras"/>
    <property type="match status" value="1"/>
</dbReference>
<gene>
    <name evidence="1" type="ORF">AAEO60_09930</name>
</gene>
<reference evidence="1 2" key="1">
    <citation type="submission" date="2024-04" db="EMBL/GenBank/DDBJ databases">
        <title>Aurantiacibacter sp. DGU6 16S ribosomal RNA gene Genome sequencing and assembly.</title>
        <authorList>
            <person name="Park S."/>
        </authorList>
    </citation>
    <scope>NUCLEOTIDE SEQUENCE [LARGE SCALE GENOMIC DNA]</scope>
    <source>
        <strain evidence="1 2">DGU6</strain>
    </source>
</reference>
<dbReference type="SUPFAM" id="SSF159501">
    <property type="entry name" value="EreA/ChaN-like"/>
    <property type="match status" value="1"/>
</dbReference>
<comment type="caution">
    <text evidence="1">The sequence shown here is derived from an EMBL/GenBank/DDBJ whole genome shotgun (WGS) entry which is preliminary data.</text>
</comment>
<dbReference type="Gene3D" id="3.30.1870.10">
    <property type="entry name" value="EreA-like, domain 2"/>
    <property type="match status" value="1"/>
</dbReference>
<evidence type="ECO:0000313" key="2">
    <source>
        <dbReference type="Proteomes" id="UP001497045"/>
    </source>
</evidence>
<dbReference type="PANTHER" id="PTHR31299:SF0">
    <property type="entry name" value="ESTERASE, PUTATIVE (AFU_ORTHOLOGUE AFUA_1G05850)-RELATED"/>
    <property type="match status" value="1"/>
</dbReference>
<dbReference type="Proteomes" id="UP001497045">
    <property type="component" value="Unassembled WGS sequence"/>
</dbReference>
<dbReference type="InterPro" id="IPR014622">
    <property type="entry name" value="UCP036794_erythomycin"/>
</dbReference>
<keyword evidence="2" id="KW-1185">Reference proteome</keyword>
<dbReference type="Gene3D" id="3.40.1660.10">
    <property type="entry name" value="EreA-like (biosynthetic domain)"/>
    <property type="match status" value="1"/>
</dbReference>
<name>A0ABU9IFM2_9SPHN</name>
<evidence type="ECO:0000313" key="1">
    <source>
        <dbReference type="EMBL" id="MEL1250991.1"/>
    </source>
</evidence>
<proteinExistence type="predicted"/>
<dbReference type="CDD" id="cd14728">
    <property type="entry name" value="Ere-like"/>
    <property type="match status" value="1"/>
</dbReference>
<dbReference type="RefSeq" id="WP_341673506.1">
    <property type="nucleotide sequence ID" value="NZ_JBBYHV010000001.1"/>
</dbReference>
<protein>
    <submittedName>
        <fullName evidence="1">Erythromycin esterase family protein</fullName>
    </submittedName>
</protein>
<organism evidence="1 2">
    <name type="scientific">Aurantiacibacter gilvus</name>
    <dbReference type="NCBI Taxonomy" id="3139141"/>
    <lineage>
        <taxon>Bacteria</taxon>
        <taxon>Pseudomonadati</taxon>
        <taxon>Pseudomonadota</taxon>
        <taxon>Alphaproteobacteria</taxon>
        <taxon>Sphingomonadales</taxon>
        <taxon>Erythrobacteraceae</taxon>
        <taxon>Aurantiacibacter</taxon>
    </lineage>
</organism>
<sequence length="463" mass="52545">MRIGATPCPAGDYRWRRSMSVHQPIAKVLEDLPATLRQHAEILPSPDSSDFADSFGRFADARIVLLGEATHGTHEFYQARAQITKRLIERHGFNIVAVEGDWPDLARIDDYVRHGALRPRSGESFVRFPTWMWRNQEVLAFADWLRAHNANRAESERTSMRGLDVYSLRESIHAVLAYLDRNCPEEAEIARRRYGCLTPWQDEPQRYGAAVMHTGLAKCEAPMVAQLEELLAQRVQLIADDADGDGDAFFDAEQNARIVRAAERYYRSMYRGAVESWNLRDRHMFDTLQRLMAHTREARAVVWAHNSHVGNASATAMGWQGEFNIGELVRNAYGDDTVLIGFGTDRGTVAAASNWGESMEIMQVRPARDDSWEGMFRKTGISRSLTDWRGGKKKELVNALSHALLERAIGVVYRPQSELTSHYFESVLADQFDAWVWFEESRAVTPLGPERPHGAPETWPFGL</sequence>
<dbReference type="InterPro" id="IPR007815">
    <property type="entry name" value="Emycin_Estase"/>
</dbReference>
<dbReference type="InterPro" id="IPR052036">
    <property type="entry name" value="Hydrolase/PRTase-associated"/>
</dbReference>
<dbReference type="Gene3D" id="1.20.1440.30">
    <property type="entry name" value="Biosynthetic Protein domain"/>
    <property type="match status" value="1"/>
</dbReference>
<dbReference type="EMBL" id="JBBYHV010000001">
    <property type="protein sequence ID" value="MEL1250991.1"/>
    <property type="molecule type" value="Genomic_DNA"/>
</dbReference>
<dbReference type="PANTHER" id="PTHR31299">
    <property type="entry name" value="ESTERASE, PUTATIVE (AFU_ORTHOLOGUE AFUA_1G05850)-RELATED"/>
    <property type="match status" value="1"/>
</dbReference>
<accession>A0ABU9IFM2</accession>
<dbReference type="PIRSF" id="PIRSF036794">
    <property type="entry name" value="UCP_erythr_ester"/>
    <property type="match status" value="1"/>
</dbReference>